<reference evidence="3 4" key="1">
    <citation type="submission" date="2020-08" db="EMBL/GenBank/DDBJ databases">
        <title>Genomic Encyclopedia of Type Strains, Phase IV (KMG-IV): sequencing the most valuable type-strain genomes for metagenomic binning, comparative biology and taxonomic classification.</title>
        <authorList>
            <person name="Goeker M."/>
        </authorList>
    </citation>
    <scope>NUCLEOTIDE SEQUENCE [LARGE SCALE GENOMIC DNA]</scope>
    <source>
        <strain evidence="3 4">DSM 106739</strain>
    </source>
</reference>
<dbReference type="PIRSF" id="PIRSF000883">
    <property type="entry name" value="Pesterase_MJ0912"/>
    <property type="match status" value="1"/>
</dbReference>
<dbReference type="Proteomes" id="UP000561045">
    <property type="component" value="Unassembled WGS sequence"/>
</dbReference>
<protein>
    <submittedName>
        <fullName evidence="3">Putative phosphodiesterase</fullName>
    </submittedName>
</protein>
<dbReference type="GO" id="GO:0005737">
    <property type="term" value="C:cytoplasm"/>
    <property type="evidence" value="ECO:0007669"/>
    <property type="project" value="TreeGrafter"/>
</dbReference>
<comment type="caution">
    <text evidence="3">The sequence shown here is derived from an EMBL/GenBank/DDBJ whole genome shotgun (WGS) entry which is preliminary data.</text>
</comment>
<dbReference type="InterPro" id="IPR029052">
    <property type="entry name" value="Metallo-depent_PP-like"/>
</dbReference>
<dbReference type="InterPro" id="IPR024654">
    <property type="entry name" value="Calcineurin-like_PHP_lpxH"/>
</dbReference>
<accession>A0A840BI81</accession>
<dbReference type="Gene3D" id="3.60.21.10">
    <property type="match status" value="1"/>
</dbReference>
<dbReference type="AlphaFoldDB" id="A0A840BI81"/>
<gene>
    <name evidence="3" type="ORF">GGR36_002243</name>
</gene>
<dbReference type="InterPro" id="IPR050126">
    <property type="entry name" value="Ap4A_hydrolase"/>
</dbReference>
<dbReference type="PANTHER" id="PTHR42850">
    <property type="entry name" value="METALLOPHOSPHOESTERASE"/>
    <property type="match status" value="1"/>
</dbReference>
<dbReference type="EMBL" id="JACIET010000001">
    <property type="protein sequence ID" value="MBB4012935.1"/>
    <property type="molecule type" value="Genomic_DNA"/>
</dbReference>
<evidence type="ECO:0000259" key="2">
    <source>
        <dbReference type="Pfam" id="PF12850"/>
    </source>
</evidence>
<evidence type="ECO:0000313" key="3">
    <source>
        <dbReference type="EMBL" id="MBB4012935.1"/>
    </source>
</evidence>
<comment type="similarity">
    <text evidence="1">Belongs to the metallophosphoesterase superfamily. YfcE family.</text>
</comment>
<keyword evidence="4" id="KW-1185">Reference proteome</keyword>
<proteinExistence type="inferred from homology"/>
<evidence type="ECO:0000313" key="4">
    <source>
        <dbReference type="Proteomes" id="UP000561045"/>
    </source>
</evidence>
<dbReference type="PANTHER" id="PTHR42850:SF2">
    <property type="entry name" value="BLL5683 PROTEIN"/>
    <property type="match status" value="1"/>
</dbReference>
<dbReference type="SUPFAM" id="SSF56300">
    <property type="entry name" value="Metallo-dependent phosphatases"/>
    <property type="match status" value="1"/>
</dbReference>
<organism evidence="3 4">
    <name type="scientific">Niveibacterium umoris</name>
    <dbReference type="NCBI Taxonomy" id="1193620"/>
    <lineage>
        <taxon>Bacteria</taxon>
        <taxon>Pseudomonadati</taxon>
        <taxon>Pseudomonadota</taxon>
        <taxon>Betaproteobacteria</taxon>
        <taxon>Rhodocyclales</taxon>
        <taxon>Rhodocyclaceae</taxon>
        <taxon>Niveibacterium</taxon>
    </lineage>
</organism>
<dbReference type="CDD" id="cd00838">
    <property type="entry name" value="MPP_superfamily"/>
    <property type="match status" value="1"/>
</dbReference>
<dbReference type="Pfam" id="PF12850">
    <property type="entry name" value="Metallophos_2"/>
    <property type="match status" value="1"/>
</dbReference>
<dbReference type="InterPro" id="IPR011152">
    <property type="entry name" value="Pesterase_MJ0912"/>
</dbReference>
<sequence length="247" mass="26274">MKLALLADIHSNIEALDACLAHAQAQGVEGYVLLGDLVGYGADPGAVIDRVIGLGDAVQAAVLGNHDAAVVGRGDEPMNDEAHAAIIWTIPRLTPAQRSYLAQLPLVQVDGDATWVHASADQPEAFNYVASAAEARASLNAAGTRYVFSGHVHDPTLYYVGADGRLTPFLPTPDVAIPVGRHRSWLGIVGSCGQPRDGKTGAWYALFDRDRSRLSYHRVPYDSAAAAAKIRRAGLPDRFAQQIEGIC</sequence>
<feature type="domain" description="Calcineurin-like phosphoesterase" evidence="2">
    <location>
        <begin position="1"/>
        <end position="208"/>
    </location>
</feature>
<name>A0A840BI81_9RHOO</name>
<dbReference type="GO" id="GO:0016791">
    <property type="term" value="F:phosphatase activity"/>
    <property type="evidence" value="ECO:0007669"/>
    <property type="project" value="TreeGrafter"/>
</dbReference>
<evidence type="ECO:0000256" key="1">
    <source>
        <dbReference type="ARBA" id="ARBA00008950"/>
    </source>
</evidence>
<dbReference type="RefSeq" id="WP_183634699.1">
    <property type="nucleotide sequence ID" value="NZ_BAABLE010000011.1"/>
</dbReference>